<dbReference type="GO" id="GO:0004397">
    <property type="term" value="F:histidine ammonia-lyase activity"/>
    <property type="evidence" value="ECO:0007669"/>
    <property type="project" value="UniProtKB-EC"/>
</dbReference>
<dbReference type="GO" id="GO:0005737">
    <property type="term" value="C:cytoplasm"/>
    <property type="evidence" value="ECO:0007669"/>
    <property type="project" value="InterPro"/>
</dbReference>
<dbReference type="Pfam" id="PF00221">
    <property type="entry name" value="Lyase_aromatic"/>
    <property type="match status" value="1"/>
</dbReference>
<comment type="pathway">
    <text evidence="1 8">Amino-acid degradation; L-histidine degradation into L-glutamate; N-formimidoyl-L-glutamate from L-histidine: step 1/3.</text>
</comment>
<dbReference type="Gene3D" id="1.20.200.10">
    <property type="entry name" value="Fumarase/aspartase (Central domain)"/>
    <property type="match status" value="1"/>
</dbReference>
<comment type="similarity">
    <text evidence="2 7">Belongs to the PAL/histidase family.</text>
</comment>
<dbReference type="Proteomes" id="UP000006671">
    <property type="component" value="Unassembled WGS sequence"/>
</dbReference>
<dbReference type="NCBIfam" id="TIGR01225">
    <property type="entry name" value="hutH"/>
    <property type="match status" value="1"/>
</dbReference>
<dbReference type="UniPathway" id="UPA00379">
    <property type="reaction ID" value="UER00549"/>
</dbReference>
<dbReference type="InterPro" id="IPR001106">
    <property type="entry name" value="Aromatic_Lyase"/>
</dbReference>
<dbReference type="GO" id="GO:0019557">
    <property type="term" value="P:L-histidine catabolic process to glutamate and formate"/>
    <property type="evidence" value="ECO:0007669"/>
    <property type="project" value="UniProtKB-UniPathway"/>
</dbReference>
<dbReference type="OrthoDB" id="10051290at2759"/>
<dbReference type="EMBL" id="GG738855">
    <property type="protein sequence ID" value="EFC47317.1"/>
    <property type="molecule type" value="Genomic_DNA"/>
</dbReference>
<dbReference type="SUPFAM" id="SSF48557">
    <property type="entry name" value="L-aspartase-like"/>
    <property type="match status" value="1"/>
</dbReference>
<keyword evidence="5 7" id="KW-0456">Lyase</keyword>
<evidence type="ECO:0000256" key="8">
    <source>
        <dbReference type="RuleBase" id="RU004479"/>
    </source>
</evidence>
<keyword evidence="4 8" id="KW-0369">Histidine metabolism</keyword>
<dbReference type="FunFam" id="1.10.275.10:FF:000005">
    <property type="entry name" value="Histidine ammonia-lyase"/>
    <property type="match status" value="1"/>
</dbReference>
<dbReference type="eggNOG" id="KOG0222">
    <property type="taxonomic scope" value="Eukaryota"/>
</dbReference>
<evidence type="ECO:0000256" key="5">
    <source>
        <dbReference type="ARBA" id="ARBA00023239"/>
    </source>
</evidence>
<evidence type="ECO:0000256" key="7">
    <source>
        <dbReference type="RuleBase" id="RU003954"/>
    </source>
</evidence>
<dbReference type="NCBIfam" id="NF006871">
    <property type="entry name" value="PRK09367.1"/>
    <property type="match status" value="1"/>
</dbReference>
<dbReference type="GO" id="GO:0019556">
    <property type="term" value="P:L-histidine catabolic process to glutamate and formamide"/>
    <property type="evidence" value="ECO:0007669"/>
    <property type="project" value="UniProtKB-UniPathway"/>
</dbReference>
<dbReference type="InterPro" id="IPR024083">
    <property type="entry name" value="Fumarase/histidase_N"/>
</dbReference>
<dbReference type="Gene3D" id="1.10.275.10">
    <property type="entry name" value="Fumarase/aspartase (N-terminal domain)"/>
    <property type="match status" value="1"/>
</dbReference>
<dbReference type="InterPro" id="IPR005921">
    <property type="entry name" value="HutH"/>
</dbReference>
<keyword evidence="10" id="KW-1185">Reference proteome</keyword>
<gene>
    <name evidence="9" type="ORF">NAEGRDRAFT_78861</name>
</gene>
<accession>D2V763</accession>
<dbReference type="InterPro" id="IPR022313">
    <property type="entry name" value="Phe/His_NH3-lyase_AS"/>
</dbReference>
<evidence type="ECO:0000256" key="3">
    <source>
        <dbReference type="ARBA" id="ARBA00012994"/>
    </source>
</evidence>
<sequence>MQNNNEHHIIVLDGDNLTCEQLYQIGYDIKTRIQLSEEAKERVVEARKIVDDIISTDQVKYGINTGFGSFATTVIAKQDIEDLQKNLIRSHSAGVGEYLSLERSKMLLALRINVLAKGFSGIRLDTVEKLVKAFNAGCISAVPCKGSVGASGDLAPLAHMALGMMGEGLMYNPSTKTYEDAAKVLKEHGLEPIQVQAKEGLALINGTQFICALGTEALVRSVNATRVADIVGAMTLEALRGTFKAFDARIHAARRHTGQVKVAGRMRSLLFSEKTVGNEKKFEISEISGSHLNCSRVQDAYTLRCIPQVHGIVNDTVEFCKNIMENELNAATDNPMVFSNKKGSQVPNSHHIHLDDENSRSELHLTTSLENDEQIVSGGNFHGEYPAKAMDFLAIGITELANISERRIARLIDGNLSGLPAFLVKDGGLNSGFMIAHCTASALTSENKVLVHPSSNDTLSTSAAKEDHVSMGPFASLKCLDVVKNVEYVLAIELMCACQGVDLLRPLKTTPILEKVYQLVRSVVPKYEKDRFLSPDIENICQLIKSGKLWETVKDDLETYMH</sequence>
<dbReference type="PANTHER" id="PTHR10362">
    <property type="entry name" value="HISTIDINE AMMONIA-LYASE"/>
    <property type="match status" value="1"/>
</dbReference>
<reference evidence="9 10" key="1">
    <citation type="journal article" date="2010" name="Cell">
        <title>The genome of Naegleria gruberi illuminates early eukaryotic versatility.</title>
        <authorList>
            <person name="Fritz-Laylin L.K."/>
            <person name="Prochnik S.E."/>
            <person name="Ginger M.L."/>
            <person name="Dacks J.B."/>
            <person name="Carpenter M.L."/>
            <person name="Field M.C."/>
            <person name="Kuo A."/>
            <person name="Paredez A."/>
            <person name="Chapman J."/>
            <person name="Pham J."/>
            <person name="Shu S."/>
            <person name="Neupane R."/>
            <person name="Cipriano M."/>
            <person name="Mancuso J."/>
            <person name="Tu H."/>
            <person name="Salamov A."/>
            <person name="Lindquist E."/>
            <person name="Shapiro H."/>
            <person name="Lucas S."/>
            <person name="Grigoriev I.V."/>
            <person name="Cande W.Z."/>
            <person name="Fulton C."/>
            <person name="Rokhsar D.S."/>
            <person name="Dawson S.C."/>
        </authorList>
    </citation>
    <scope>NUCLEOTIDE SEQUENCE [LARGE SCALE GENOMIC DNA]</scope>
    <source>
        <strain evidence="9 10">NEG-M</strain>
    </source>
</reference>
<evidence type="ECO:0000256" key="6">
    <source>
        <dbReference type="ARBA" id="ARBA00049269"/>
    </source>
</evidence>
<dbReference type="STRING" id="5762.D2V763"/>
<evidence type="ECO:0000256" key="4">
    <source>
        <dbReference type="ARBA" id="ARBA00022808"/>
    </source>
</evidence>
<evidence type="ECO:0000313" key="9">
    <source>
        <dbReference type="EMBL" id="EFC47317.1"/>
    </source>
</evidence>
<dbReference type="InterPro" id="IPR008948">
    <property type="entry name" value="L-Aspartase-like"/>
</dbReference>
<dbReference type="VEuPathDB" id="AmoebaDB:NAEGRDRAFT_78861"/>
<proteinExistence type="inferred from homology"/>
<protein>
    <recommendedName>
        <fullName evidence="3 8">Histidine ammonia-lyase</fullName>
        <ecNumber evidence="3 8">4.3.1.3</ecNumber>
    </recommendedName>
</protein>
<dbReference type="EC" id="4.3.1.3" evidence="3 8"/>
<dbReference type="InParanoid" id="D2V763"/>
<dbReference type="PROSITE" id="PS00488">
    <property type="entry name" value="PAL_HISTIDASE"/>
    <property type="match status" value="1"/>
</dbReference>
<dbReference type="RefSeq" id="XP_002680061.1">
    <property type="nucleotide sequence ID" value="XM_002680015.1"/>
</dbReference>
<organism evidence="10">
    <name type="scientific">Naegleria gruberi</name>
    <name type="common">Amoeba</name>
    <dbReference type="NCBI Taxonomy" id="5762"/>
    <lineage>
        <taxon>Eukaryota</taxon>
        <taxon>Discoba</taxon>
        <taxon>Heterolobosea</taxon>
        <taxon>Tetramitia</taxon>
        <taxon>Eutetramitia</taxon>
        <taxon>Vahlkampfiidae</taxon>
        <taxon>Naegleria</taxon>
    </lineage>
</organism>
<dbReference type="CDD" id="cd00332">
    <property type="entry name" value="PAL-HAL"/>
    <property type="match status" value="1"/>
</dbReference>
<dbReference type="GeneID" id="8860434"/>
<name>D2V763_NAEGR</name>
<dbReference type="KEGG" id="ngr:NAEGRDRAFT_78861"/>
<evidence type="ECO:0000256" key="1">
    <source>
        <dbReference type="ARBA" id="ARBA00005113"/>
    </source>
</evidence>
<evidence type="ECO:0000313" key="10">
    <source>
        <dbReference type="Proteomes" id="UP000006671"/>
    </source>
</evidence>
<dbReference type="AlphaFoldDB" id="D2V763"/>
<evidence type="ECO:0000256" key="2">
    <source>
        <dbReference type="ARBA" id="ARBA00007238"/>
    </source>
</evidence>
<comment type="catalytic activity">
    <reaction evidence="6 8">
        <text>L-histidine = trans-urocanate + NH4(+)</text>
        <dbReference type="Rhea" id="RHEA:21232"/>
        <dbReference type="ChEBI" id="CHEBI:17771"/>
        <dbReference type="ChEBI" id="CHEBI:28938"/>
        <dbReference type="ChEBI" id="CHEBI:57595"/>
        <dbReference type="EC" id="4.3.1.3"/>
    </reaction>
</comment>